<dbReference type="EMBL" id="PRKQ01000089">
    <property type="protein sequence ID" value="PPA89672.1"/>
    <property type="molecule type" value="Genomic_DNA"/>
</dbReference>
<organism evidence="1 2">
    <name type="scientific">Brevibacillus laterosporus</name>
    <name type="common">Bacillus laterosporus</name>
    <dbReference type="NCBI Taxonomy" id="1465"/>
    <lineage>
        <taxon>Bacteria</taxon>
        <taxon>Bacillati</taxon>
        <taxon>Bacillota</taxon>
        <taxon>Bacilli</taxon>
        <taxon>Bacillales</taxon>
        <taxon>Paenibacillaceae</taxon>
        <taxon>Brevibacillus</taxon>
    </lineage>
</organism>
<sequence length="134" mass="15574">VQFFIAPNYNNLDTRIRQLTEVIINISQVGNKGMRLEFFDYTAGNKQNNLGRFLHQQFLPASKIRKIHSLHLFNTFRLVSGFPMPTTPRAQDDFMRKLAEVHNATCRRLGIPIDDDYEEDSFIDISKLVEEENA</sequence>
<evidence type="ECO:0000313" key="1">
    <source>
        <dbReference type="EMBL" id="PPA89672.1"/>
    </source>
</evidence>
<evidence type="ECO:0000313" key="2">
    <source>
        <dbReference type="Proteomes" id="UP000239759"/>
    </source>
</evidence>
<gene>
    <name evidence="1" type="ORF">C4A77_25860</name>
</gene>
<proteinExistence type="predicted"/>
<comment type="caution">
    <text evidence="1">The sequence shown here is derived from an EMBL/GenBank/DDBJ whole genome shotgun (WGS) entry which is preliminary data.</text>
</comment>
<name>A0AAP8Q9U4_BRELA</name>
<accession>A0AAP8Q9U4</accession>
<dbReference type="AlphaFoldDB" id="A0AAP8Q9U4"/>
<dbReference type="Proteomes" id="UP000239759">
    <property type="component" value="Unassembled WGS sequence"/>
</dbReference>
<reference evidence="1 2" key="1">
    <citation type="submission" date="2018-02" db="EMBL/GenBank/DDBJ databases">
        <title>Comparative analysis of genomes of three Brevibacillus laterosporus strains producers of potent antimicrobials isolated from silage.</title>
        <authorList>
            <person name="Kojic M."/>
            <person name="Miljkovic M."/>
            <person name="Studholme D."/>
            <person name="Filipic B."/>
        </authorList>
    </citation>
    <scope>NUCLEOTIDE SEQUENCE [LARGE SCALE GENOMIC DNA]</scope>
    <source>
        <strain evidence="1 2">BGSP11</strain>
    </source>
</reference>
<feature type="non-terminal residue" evidence="1">
    <location>
        <position position="1"/>
    </location>
</feature>
<protein>
    <submittedName>
        <fullName evidence="1">Uncharacterized protein</fullName>
    </submittedName>
</protein>